<accession>A0A0M2H7V4</accession>
<evidence type="ECO:0000313" key="3">
    <source>
        <dbReference type="Proteomes" id="UP000034098"/>
    </source>
</evidence>
<dbReference type="EMBL" id="JYJA01000039">
    <property type="protein sequence ID" value="KJL40666.1"/>
    <property type="molecule type" value="Genomic_DNA"/>
</dbReference>
<protein>
    <submittedName>
        <fullName evidence="2">Uncharacterized protein</fullName>
    </submittedName>
</protein>
<proteinExistence type="predicted"/>
<dbReference type="AlphaFoldDB" id="A0A0M2H7V4"/>
<sequence>MVLERPSSPVRRGALRSRAMPSRNELPTRRPESPAPDDSAVRWERIDIDRYEVSTTAATVGFIDVVGAVFVVLAGARYDRAVEVLQTLDFALAVDAISPAGAERPSD</sequence>
<organism evidence="2 3">
    <name type="scientific">Microbacterium trichothecenolyticum</name>
    <name type="common">Aureobacterium trichothecenolyticum</name>
    <dbReference type="NCBI Taxonomy" id="69370"/>
    <lineage>
        <taxon>Bacteria</taxon>
        <taxon>Bacillati</taxon>
        <taxon>Actinomycetota</taxon>
        <taxon>Actinomycetes</taxon>
        <taxon>Micrococcales</taxon>
        <taxon>Microbacteriaceae</taxon>
        <taxon>Microbacterium</taxon>
    </lineage>
</organism>
<gene>
    <name evidence="2" type="ORF">RS82_03282</name>
</gene>
<feature type="region of interest" description="Disordered" evidence="1">
    <location>
        <begin position="1"/>
        <end position="39"/>
    </location>
</feature>
<dbReference type="Proteomes" id="UP000034098">
    <property type="component" value="Unassembled WGS sequence"/>
</dbReference>
<evidence type="ECO:0000256" key="1">
    <source>
        <dbReference type="SAM" id="MobiDB-lite"/>
    </source>
</evidence>
<reference evidence="2 3" key="1">
    <citation type="submission" date="2015-02" db="EMBL/GenBank/DDBJ databases">
        <title>Draft genome sequences of ten Microbacterium spp. with emphasis on heavy metal contaminated environments.</title>
        <authorList>
            <person name="Corretto E."/>
        </authorList>
    </citation>
    <scope>NUCLEOTIDE SEQUENCE [LARGE SCALE GENOMIC DNA]</scope>
    <source>
        <strain evidence="2 3">DSM 8608</strain>
    </source>
</reference>
<keyword evidence="3" id="KW-1185">Reference proteome</keyword>
<comment type="caution">
    <text evidence="2">The sequence shown here is derived from an EMBL/GenBank/DDBJ whole genome shotgun (WGS) entry which is preliminary data.</text>
</comment>
<evidence type="ECO:0000313" key="2">
    <source>
        <dbReference type="EMBL" id="KJL40666.1"/>
    </source>
</evidence>
<dbReference type="OrthoDB" id="5072576at2"/>
<dbReference type="RefSeq" id="WP_157005643.1">
    <property type="nucleotide sequence ID" value="NZ_JYJA01000039.1"/>
</dbReference>
<name>A0A0M2H7V4_MICTR</name>
<dbReference type="PATRIC" id="fig|69370.6.peg.3343"/>